<name>A0AAD5RSU7_9PEZI</name>
<dbReference type="Pfam" id="PF17784">
    <property type="entry name" value="Sulfotransfer_4"/>
    <property type="match status" value="1"/>
</dbReference>
<dbReference type="PANTHER" id="PTHR36978">
    <property type="entry name" value="P-LOOP CONTAINING NUCLEOTIDE TRIPHOSPHATE HYDROLASE"/>
    <property type="match status" value="1"/>
</dbReference>
<evidence type="ECO:0000313" key="1">
    <source>
        <dbReference type="EMBL" id="KAJ2902857.1"/>
    </source>
</evidence>
<dbReference type="AlphaFoldDB" id="A0AAD5RSU7"/>
<keyword evidence="2" id="KW-1185">Reference proteome</keyword>
<dbReference type="Proteomes" id="UP001201980">
    <property type="component" value="Unassembled WGS sequence"/>
</dbReference>
<dbReference type="InterPro" id="IPR027417">
    <property type="entry name" value="P-loop_NTPase"/>
</dbReference>
<organism evidence="1 2">
    <name type="scientific">Zalerion maritima</name>
    <dbReference type="NCBI Taxonomy" id="339359"/>
    <lineage>
        <taxon>Eukaryota</taxon>
        <taxon>Fungi</taxon>
        <taxon>Dikarya</taxon>
        <taxon>Ascomycota</taxon>
        <taxon>Pezizomycotina</taxon>
        <taxon>Sordariomycetes</taxon>
        <taxon>Lulworthiomycetidae</taxon>
        <taxon>Lulworthiales</taxon>
        <taxon>Lulworthiaceae</taxon>
        <taxon>Zalerion</taxon>
    </lineage>
</organism>
<evidence type="ECO:0000313" key="2">
    <source>
        <dbReference type="Proteomes" id="UP001201980"/>
    </source>
</evidence>
<comment type="caution">
    <text evidence="1">The sequence shown here is derived from an EMBL/GenBank/DDBJ whole genome shotgun (WGS) entry which is preliminary data.</text>
</comment>
<accession>A0AAD5RSU7</accession>
<dbReference type="SUPFAM" id="SSF52540">
    <property type="entry name" value="P-loop containing nucleoside triphosphate hydrolases"/>
    <property type="match status" value="1"/>
</dbReference>
<dbReference type="InterPro" id="IPR040632">
    <property type="entry name" value="Sulfotransfer_4"/>
</dbReference>
<sequence length="278" mass="31925">MSRAIDKLPEPKNPKQMKIIVLSAGRNGTQSLFSAFKMLGYTPYHMSEVVREGKSHMNCMIECLEAKYKGNGKVYGRKEFEKWFANYDVLIAIPTFFLEELVQAYPECKFILTTRNEDSWLKSINNTFKKRMLANEGFPIKHISYVDPFTSRLLTMLRLVRFALWRGVDLEAPGADKALLSFYNEHNANAVKITPKPNLLVVRLEDGLGWEEVCPFLGIDIPKEPYPRGNVPNEFHKKVFELFYHNWWRALKGISYAAVPAAAAAGAWYMWGSDMIKV</sequence>
<gene>
    <name evidence="1" type="ORF">MKZ38_000051</name>
</gene>
<dbReference type="Gene3D" id="3.40.50.300">
    <property type="entry name" value="P-loop containing nucleotide triphosphate hydrolases"/>
    <property type="match status" value="1"/>
</dbReference>
<proteinExistence type="predicted"/>
<protein>
    <submittedName>
        <fullName evidence="1">Uncharacterized protein</fullName>
    </submittedName>
</protein>
<dbReference type="PANTHER" id="PTHR36978:SF4">
    <property type="entry name" value="P-LOOP CONTAINING NUCLEOSIDE TRIPHOSPHATE HYDROLASE PROTEIN"/>
    <property type="match status" value="1"/>
</dbReference>
<reference evidence="1" key="1">
    <citation type="submission" date="2022-07" db="EMBL/GenBank/DDBJ databases">
        <title>Draft genome sequence of Zalerion maritima ATCC 34329, a (micro)plastics degrading marine fungus.</title>
        <authorList>
            <person name="Paco A."/>
            <person name="Goncalves M.F.M."/>
            <person name="Rocha-Santos T.A.P."/>
            <person name="Alves A."/>
        </authorList>
    </citation>
    <scope>NUCLEOTIDE SEQUENCE</scope>
    <source>
        <strain evidence="1">ATCC 34329</strain>
    </source>
</reference>
<dbReference type="EMBL" id="JAKWBI020000100">
    <property type="protein sequence ID" value="KAJ2902857.1"/>
    <property type="molecule type" value="Genomic_DNA"/>
</dbReference>